<dbReference type="InterPro" id="IPR011008">
    <property type="entry name" value="Dimeric_a/b-barrel"/>
</dbReference>
<accession>A0AA39MH33</accession>
<protein>
    <recommendedName>
        <fullName evidence="3">ABM domain-containing protein</fullName>
    </recommendedName>
</protein>
<evidence type="ECO:0000313" key="2">
    <source>
        <dbReference type="Proteomes" id="UP001175226"/>
    </source>
</evidence>
<organism evidence="1 2">
    <name type="scientific">Armillaria borealis</name>
    <dbReference type="NCBI Taxonomy" id="47425"/>
    <lineage>
        <taxon>Eukaryota</taxon>
        <taxon>Fungi</taxon>
        <taxon>Dikarya</taxon>
        <taxon>Basidiomycota</taxon>
        <taxon>Agaricomycotina</taxon>
        <taxon>Agaricomycetes</taxon>
        <taxon>Agaricomycetidae</taxon>
        <taxon>Agaricales</taxon>
        <taxon>Marasmiineae</taxon>
        <taxon>Physalacriaceae</taxon>
        <taxon>Armillaria</taxon>
    </lineage>
</organism>
<dbReference type="AlphaFoldDB" id="A0AA39MH33"/>
<reference evidence="1" key="1">
    <citation type="submission" date="2023-06" db="EMBL/GenBank/DDBJ databases">
        <authorList>
            <consortium name="Lawrence Berkeley National Laboratory"/>
            <person name="Ahrendt S."/>
            <person name="Sahu N."/>
            <person name="Indic B."/>
            <person name="Wong-Bajracharya J."/>
            <person name="Merenyi Z."/>
            <person name="Ke H.-M."/>
            <person name="Monk M."/>
            <person name="Kocsube S."/>
            <person name="Drula E."/>
            <person name="Lipzen A."/>
            <person name="Balint B."/>
            <person name="Henrissat B."/>
            <person name="Andreopoulos B."/>
            <person name="Martin F.M."/>
            <person name="Harder C.B."/>
            <person name="Rigling D."/>
            <person name="Ford K.L."/>
            <person name="Foster G.D."/>
            <person name="Pangilinan J."/>
            <person name="Papanicolaou A."/>
            <person name="Barry K."/>
            <person name="LaButti K."/>
            <person name="Viragh M."/>
            <person name="Koriabine M."/>
            <person name="Yan M."/>
            <person name="Riley R."/>
            <person name="Champramary S."/>
            <person name="Plett K.L."/>
            <person name="Tsai I.J."/>
            <person name="Slot J."/>
            <person name="Sipos G."/>
            <person name="Plett J."/>
            <person name="Nagy L.G."/>
            <person name="Grigoriev I.V."/>
        </authorList>
    </citation>
    <scope>NUCLEOTIDE SEQUENCE</scope>
    <source>
        <strain evidence="1">FPL87.14</strain>
    </source>
</reference>
<dbReference type="SUPFAM" id="SSF54909">
    <property type="entry name" value="Dimeric alpha+beta barrel"/>
    <property type="match status" value="1"/>
</dbReference>
<gene>
    <name evidence="1" type="ORF">EV421DRAFT_2040059</name>
</gene>
<sequence>MTQVTQVVAYSRGHSRPLMTQDLNILCPAGKCTNTSAIASNIDTSMAVLTQLVAKPDQVDSVVDMFLATYLRDHEIWIALKHTDSPSKFTVFDAADNGVHNADELLQSSPVTQSVKIMKSHSKVTIPNTEKTAGAPVGLVIFFKAKPGKADAVRELISTTIFSVIAEEEKTLLWFGLEYPDTPGLFGVLDFFTDEEGRKFHVAGKAVQAVLAVTDEVLAEPADFSDVDVVATKITTLPSSYLGVTCMNKSHMTSLLNPIIADASSEISVLIGPPEAWTTPAISSITYANWAHLPHWIKEVLGDDWNIWSGCVSVMEAASHASWWLGPGPKGSGENTSPGINVRVHVQSHTDPDGVLDMAASKQATRRRLARTINSNSRVITEVWTRGKLDEFGECSVQYIGGGRFIVVPGQTIVDIRDSRTSDLVVEVFEDYAYKLLEHTVRKDSPPLTAPDHSRPRKIQIRSVVKARFSFWFELGTPIAVADAGVEGSDDAISLEECVVEEGVRVKFTFAIATQGHHVVEVHAEFADLKNLGFDVTDG</sequence>
<evidence type="ECO:0000313" key="1">
    <source>
        <dbReference type="EMBL" id="KAK0433608.1"/>
    </source>
</evidence>
<dbReference type="Proteomes" id="UP001175226">
    <property type="component" value="Unassembled WGS sequence"/>
</dbReference>
<name>A0AA39MH33_9AGAR</name>
<proteinExistence type="predicted"/>
<evidence type="ECO:0008006" key="3">
    <source>
        <dbReference type="Google" id="ProtNLM"/>
    </source>
</evidence>
<keyword evidence="2" id="KW-1185">Reference proteome</keyword>
<dbReference type="EMBL" id="JAUEPT010000079">
    <property type="protein sequence ID" value="KAK0433608.1"/>
    <property type="molecule type" value="Genomic_DNA"/>
</dbReference>
<comment type="caution">
    <text evidence="1">The sequence shown here is derived from an EMBL/GenBank/DDBJ whole genome shotgun (WGS) entry which is preliminary data.</text>
</comment>
<dbReference type="Gene3D" id="3.30.70.100">
    <property type="match status" value="1"/>
</dbReference>